<reference evidence="2" key="1">
    <citation type="submission" date="2018-05" db="EMBL/GenBank/DDBJ databases">
        <authorList>
            <consortium name="NARMS: The National Antimicrobial Resistance Monitoring System"/>
        </authorList>
    </citation>
    <scope>NUCLEOTIDE SEQUENCE</scope>
    <source>
        <strain evidence="2">FSIS1504332</strain>
    </source>
</reference>
<proteinExistence type="predicted"/>
<organism evidence="2">
    <name type="scientific">Campylobacter jejuni</name>
    <dbReference type="NCBI Taxonomy" id="197"/>
    <lineage>
        <taxon>Bacteria</taxon>
        <taxon>Pseudomonadati</taxon>
        <taxon>Campylobacterota</taxon>
        <taxon>Epsilonproteobacteria</taxon>
        <taxon>Campylobacterales</taxon>
        <taxon>Campylobacteraceae</taxon>
        <taxon>Campylobacter</taxon>
    </lineage>
</organism>
<dbReference type="EMBL" id="AACAIX010000031">
    <property type="protein sequence ID" value="EAJ7443040.1"/>
    <property type="molecule type" value="Genomic_DNA"/>
</dbReference>
<sequence>YFLTPKVPMFWEWSALIVALFYFIVRYTKTLKKLKSNNLTFIKT</sequence>
<gene>
    <name evidence="2" type="ORF">A2E15_04030</name>
</gene>
<comment type="caution">
    <text evidence="2">The sequence shown here is derived from an EMBL/GenBank/DDBJ whole genome shotgun (WGS) entry which is preliminary data.</text>
</comment>
<evidence type="ECO:0000313" key="2">
    <source>
        <dbReference type="EMBL" id="EAJ7443040.1"/>
    </source>
</evidence>
<keyword evidence="1" id="KW-0472">Membrane</keyword>
<keyword evidence="1" id="KW-0812">Transmembrane</keyword>
<accession>A0A5T0DUF5</accession>
<keyword evidence="1" id="KW-1133">Transmembrane helix</keyword>
<feature type="transmembrane region" description="Helical" evidence="1">
    <location>
        <begin position="6"/>
        <end position="25"/>
    </location>
</feature>
<feature type="non-terminal residue" evidence="2">
    <location>
        <position position="1"/>
    </location>
</feature>
<protein>
    <submittedName>
        <fullName evidence="2">Sulfite oxidase heme-binding subunit YedZ</fullName>
    </submittedName>
</protein>
<evidence type="ECO:0000256" key="1">
    <source>
        <dbReference type="SAM" id="Phobius"/>
    </source>
</evidence>
<name>A0A5T0DUF5_CAMJU</name>
<dbReference type="AlphaFoldDB" id="A0A5T0DUF5"/>